<keyword evidence="9 10" id="KW-0704">Schiff base</keyword>
<dbReference type="GO" id="GO:0005975">
    <property type="term" value="P:carbohydrate metabolic process"/>
    <property type="evidence" value="ECO:0007669"/>
    <property type="project" value="InterPro"/>
</dbReference>
<dbReference type="PIRSF" id="PIRSF036915">
    <property type="entry name" value="Trnald_Bac_Plnt"/>
    <property type="match status" value="1"/>
</dbReference>
<dbReference type="GO" id="GO:0006098">
    <property type="term" value="P:pentose-phosphate shunt"/>
    <property type="evidence" value="ECO:0007669"/>
    <property type="project" value="UniProtKB-UniRule"/>
</dbReference>
<evidence type="ECO:0000313" key="11">
    <source>
        <dbReference type="EMBL" id="ALA59069.1"/>
    </source>
</evidence>
<dbReference type="UniPathway" id="UPA00115">
    <property type="reaction ID" value="UER00414"/>
</dbReference>
<keyword evidence="7 10" id="KW-0808">Transferase</keyword>
<protein>
    <recommendedName>
        <fullName evidence="5 10">Transaldolase</fullName>
        <ecNumber evidence="5 10">2.2.1.2</ecNumber>
    </recommendedName>
</protein>
<keyword evidence="8 10" id="KW-0570">Pentose shunt</keyword>
<comment type="similarity">
    <text evidence="4 10">Belongs to the transaldolase family. Type 2 subfamily.</text>
</comment>
<dbReference type="EC" id="2.2.1.2" evidence="5 10"/>
<comment type="subcellular location">
    <subcellularLocation>
        <location evidence="2 10">Cytoplasm</location>
    </subcellularLocation>
</comment>
<evidence type="ECO:0000256" key="9">
    <source>
        <dbReference type="ARBA" id="ARBA00023270"/>
    </source>
</evidence>
<proteinExistence type="inferred from homology"/>
<dbReference type="NCBIfam" id="NF002881">
    <property type="entry name" value="PRK03343.1"/>
    <property type="match status" value="1"/>
</dbReference>
<keyword evidence="12" id="KW-1185">Reference proteome</keyword>
<evidence type="ECO:0000256" key="10">
    <source>
        <dbReference type="HAMAP-Rule" id="MF_00493"/>
    </source>
</evidence>
<dbReference type="PATRIC" id="fig|42253.5.peg.2627"/>
<dbReference type="EMBL" id="CP011801">
    <property type="protein sequence ID" value="ALA59069.1"/>
    <property type="molecule type" value="Genomic_DNA"/>
</dbReference>
<dbReference type="CDD" id="cd00955">
    <property type="entry name" value="Transaldolase_like"/>
    <property type="match status" value="1"/>
</dbReference>
<dbReference type="STRING" id="42253.NITMOv2_2656"/>
<evidence type="ECO:0000256" key="2">
    <source>
        <dbReference type="ARBA" id="ARBA00004496"/>
    </source>
</evidence>
<dbReference type="GO" id="GO:0004801">
    <property type="term" value="F:transaldolase activity"/>
    <property type="evidence" value="ECO:0007669"/>
    <property type="project" value="UniProtKB-UniRule"/>
</dbReference>
<evidence type="ECO:0000256" key="7">
    <source>
        <dbReference type="ARBA" id="ARBA00022679"/>
    </source>
</evidence>
<comment type="catalytic activity">
    <reaction evidence="10">
        <text>D-sedoheptulose 7-phosphate + D-glyceraldehyde 3-phosphate = D-erythrose 4-phosphate + beta-D-fructose 6-phosphate</text>
        <dbReference type="Rhea" id="RHEA:17053"/>
        <dbReference type="ChEBI" id="CHEBI:16897"/>
        <dbReference type="ChEBI" id="CHEBI:57483"/>
        <dbReference type="ChEBI" id="CHEBI:57634"/>
        <dbReference type="ChEBI" id="CHEBI:59776"/>
        <dbReference type="EC" id="2.2.1.2"/>
    </reaction>
</comment>
<organism evidence="11 12">
    <name type="scientific">Nitrospira moscoviensis</name>
    <dbReference type="NCBI Taxonomy" id="42253"/>
    <lineage>
        <taxon>Bacteria</taxon>
        <taxon>Pseudomonadati</taxon>
        <taxon>Nitrospirota</taxon>
        <taxon>Nitrospiria</taxon>
        <taxon>Nitrospirales</taxon>
        <taxon>Nitrospiraceae</taxon>
        <taxon>Nitrospira</taxon>
    </lineage>
</organism>
<dbReference type="PANTHER" id="PTHR10683:SF31">
    <property type="entry name" value="TRANSALDOLASE"/>
    <property type="match status" value="1"/>
</dbReference>
<evidence type="ECO:0000256" key="1">
    <source>
        <dbReference type="ARBA" id="ARBA00003518"/>
    </source>
</evidence>
<dbReference type="NCBIfam" id="TIGR00876">
    <property type="entry name" value="tal_mycobact"/>
    <property type="match status" value="1"/>
</dbReference>
<dbReference type="SUPFAM" id="SSF51569">
    <property type="entry name" value="Aldolase"/>
    <property type="match status" value="1"/>
</dbReference>
<feature type="active site" description="Schiff-base intermediate with substrate" evidence="10">
    <location>
        <position position="116"/>
    </location>
</feature>
<dbReference type="InterPro" id="IPR013785">
    <property type="entry name" value="Aldolase_TIM"/>
</dbReference>
<reference evidence="11 12" key="1">
    <citation type="journal article" date="2015" name="Proc. Natl. Acad. Sci. U.S.A.">
        <title>Expanded metabolic versatility of ubiquitous nitrite-oxidizing bacteria from the genus Nitrospira.</title>
        <authorList>
            <person name="Koch H."/>
            <person name="Lucker S."/>
            <person name="Albertsen M."/>
            <person name="Kitzinger K."/>
            <person name="Herbold C."/>
            <person name="Spieck E."/>
            <person name="Nielsen P.H."/>
            <person name="Wagner M."/>
            <person name="Daims H."/>
        </authorList>
    </citation>
    <scope>NUCLEOTIDE SEQUENCE [LARGE SCALE GENOMIC DNA]</scope>
    <source>
        <strain evidence="11 12">NSP M-1</strain>
    </source>
</reference>
<evidence type="ECO:0000313" key="12">
    <source>
        <dbReference type="Proteomes" id="UP000069205"/>
    </source>
</evidence>
<evidence type="ECO:0000256" key="8">
    <source>
        <dbReference type="ARBA" id="ARBA00023126"/>
    </source>
</evidence>
<name>A0A0K2GDY8_NITMO</name>
<comment type="function">
    <text evidence="1 10">Transaldolase is important for the balance of metabolites in the pentose-phosphate pathway.</text>
</comment>
<dbReference type="GO" id="GO:0005737">
    <property type="term" value="C:cytoplasm"/>
    <property type="evidence" value="ECO:0007669"/>
    <property type="project" value="UniProtKB-SubCell"/>
</dbReference>
<dbReference type="PANTHER" id="PTHR10683">
    <property type="entry name" value="TRANSALDOLASE"/>
    <property type="match status" value="1"/>
</dbReference>
<comment type="pathway">
    <text evidence="3 10">Carbohydrate degradation; pentose phosphate pathway; D-glyceraldehyde 3-phosphate and beta-D-fructose 6-phosphate from D-ribose 5-phosphate and D-xylulose 5-phosphate (non-oxidative stage): step 2/3.</text>
</comment>
<evidence type="ECO:0000256" key="6">
    <source>
        <dbReference type="ARBA" id="ARBA00022490"/>
    </source>
</evidence>
<dbReference type="InterPro" id="IPR001585">
    <property type="entry name" value="TAL/FSA"/>
</dbReference>
<dbReference type="InterPro" id="IPR004732">
    <property type="entry name" value="Transaldolase_2"/>
</dbReference>
<dbReference type="HAMAP" id="MF_00493">
    <property type="entry name" value="Transaldolase_2"/>
    <property type="match status" value="1"/>
</dbReference>
<dbReference type="Proteomes" id="UP000069205">
    <property type="component" value="Chromosome"/>
</dbReference>
<dbReference type="Pfam" id="PF00923">
    <property type="entry name" value="TAL_FSA"/>
    <property type="match status" value="1"/>
</dbReference>
<evidence type="ECO:0000256" key="5">
    <source>
        <dbReference type="ARBA" id="ARBA00013151"/>
    </source>
</evidence>
<dbReference type="AlphaFoldDB" id="A0A0K2GDY8"/>
<sequence>MIVSGELARRIKEEGLRGITANPTTFGQALTSDEYDEDIRALVERGKRTNEIYDHLLVDDVQRACDLLRDVHRDSGGVDGFVSLEVSPHLAYDPAGTMAETRRYVAAVGRPNLYIKIPGTNRGVAAIEQMLYEGVSINITLLFSVTAYQSVSEAYLTALERRVTEKQPIDRVASVASFFLSRIDVLVDQLLAQRRAAGDEARVSALRGQAAIASAKLAYRAFKRTTASERWEWLASKGARPQRLLWASTGTKNPAYRDVYYVEPLVGRETVNTMPEQTIAAFADHGEVRAGAIEEGVEQASATMRALTEIGIAPDSVAWQLEHEGVQKFMDAYDAAMKALHAKCEDYRGRKAA</sequence>
<accession>A0A0K2GDY8</accession>
<dbReference type="KEGG" id="nmv:NITMOv2_2656"/>
<evidence type="ECO:0000256" key="3">
    <source>
        <dbReference type="ARBA" id="ARBA00004857"/>
    </source>
</evidence>
<evidence type="ECO:0000256" key="4">
    <source>
        <dbReference type="ARBA" id="ARBA00008426"/>
    </source>
</evidence>
<dbReference type="Gene3D" id="3.20.20.70">
    <property type="entry name" value="Aldolase class I"/>
    <property type="match status" value="1"/>
</dbReference>
<gene>
    <name evidence="10 11" type="primary">tal</name>
    <name evidence="11" type="ORF">NITMOv2_2656</name>
</gene>
<keyword evidence="6 10" id="KW-0963">Cytoplasm</keyword>